<dbReference type="AlphaFoldDB" id="A0AAX2RKM5"/>
<accession>A0AAX2RKM5</accession>
<reference evidence="1 2" key="1">
    <citation type="submission" date="2019-03" db="EMBL/GenBank/DDBJ databases">
        <title>Burkholderia cepacia outbreak.</title>
        <authorList>
            <person name="Farzana R."/>
            <person name="Walsh T.R."/>
        </authorList>
    </citation>
    <scope>NUCLEOTIDE SEQUENCE [LARGE SCALE GENOMIC DNA]</scope>
    <source>
        <strain evidence="2">d13</strain>
    </source>
</reference>
<proteinExistence type="predicted"/>
<name>A0AAX2RKM5_BURCE</name>
<sequence>MSAHEQQGSALATSDPKDNAVACPEIGIMLYDNPKECTSGHASVNGSTPTHVRQPSDLANNVIWITNADYGQFITLGHRNVHNLRGNTFLRTQVHQIAADLGYELAGAHAVDAAPVLSEVASRVFKLTAASYEWKPGEIANADSLHENIKSRFPRDVYPSNNPALERALRAAYQTDSAITRADFVPNSVFLTLRMNRLAHAKKVLSCPIPDDAWEHVPEVKLPVSQRERLAFCLKHDTPILAEVVMDMTRADSEYAALAAFGQKVASRMVLREWVCHPELIWLSRFAPIEIKSVFRSAEYKALHERMQLPRTLAEDPLMELSYSAGLLAENHWVSLASDEYNRLLKKKSLTPRAVWLRAADRALCFSLAKKALDQGFTVTGYSAGAVRVRLLRSELLRALEFAVENQVVCPNFNRLIQEDDVHAATG</sequence>
<dbReference type="Proteomes" id="UP000298234">
    <property type="component" value="Unassembled WGS sequence"/>
</dbReference>
<evidence type="ECO:0000313" key="2">
    <source>
        <dbReference type="Proteomes" id="UP000298234"/>
    </source>
</evidence>
<dbReference type="RefSeq" id="WP_134256861.1">
    <property type="nucleotide sequence ID" value="NZ_SNSG01000032.1"/>
</dbReference>
<comment type="caution">
    <text evidence="1">The sequence shown here is derived from an EMBL/GenBank/DDBJ whole genome shotgun (WGS) entry which is preliminary data.</text>
</comment>
<protein>
    <submittedName>
        <fullName evidence="1">Uncharacterized protein</fullName>
    </submittedName>
</protein>
<dbReference type="EMBL" id="SNSQ01000035">
    <property type="protein sequence ID" value="TEU41646.1"/>
    <property type="molecule type" value="Genomic_DNA"/>
</dbReference>
<evidence type="ECO:0000313" key="1">
    <source>
        <dbReference type="EMBL" id="TEU41646.1"/>
    </source>
</evidence>
<gene>
    <name evidence="1" type="ORF">E3D37_26905</name>
</gene>
<organism evidence="1 2">
    <name type="scientific">Burkholderia cepacia</name>
    <name type="common">Pseudomonas cepacia</name>
    <dbReference type="NCBI Taxonomy" id="292"/>
    <lineage>
        <taxon>Bacteria</taxon>
        <taxon>Pseudomonadati</taxon>
        <taxon>Pseudomonadota</taxon>
        <taxon>Betaproteobacteria</taxon>
        <taxon>Burkholderiales</taxon>
        <taxon>Burkholderiaceae</taxon>
        <taxon>Burkholderia</taxon>
        <taxon>Burkholderia cepacia complex</taxon>
    </lineage>
</organism>